<feature type="region of interest" description="Disordered" evidence="1">
    <location>
        <begin position="188"/>
        <end position="218"/>
    </location>
</feature>
<dbReference type="AlphaFoldDB" id="A0A6A5TU71"/>
<evidence type="ECO:0000313" key="3">
    <source>
        <dbReference type="Proteomes" id="UP000800035"/>
    </source>
</evidence>
<accession>A0A6A5TU71</accession>
<dbReference type="EMBL" id="ML976995">
    <property type="protein sequence ID" value="KAF1955299.1"/>
    <property type="molecule type" value="Genomic_DNA"/>
</dbReference>
<reference evidence="2" key="1">
    <citation type="journal article" date="2020" name="Stud. Mycol.">
        <title>101 Dothideomycetes genomes: a test case for predicting lifestyles and emergence of pathogens.</title>
        <authorList>
            <person name="Haridas S."/>
            <person name="Albert R."/>
            <person name="Binder M."/>
            <person name="Bloem J."/>
            <person name="Labutti K."/>
            <person name="Salamov A."/>
            <person name="Andreopoulos B."/>
            <person name="Baker S."/>
            <person name="Barry K."/>
            <person name="Bills G."/>
            <person name="Bluhm B."/>
            <person name="Cannon C."/>
            <person name="Castanera R."/>
            <person name="Culley D."/>
            <person name="Daum C."/>
            <person name="Ezra D."/>
            <person name="Gonzalez J."/>
            <person name="Henrissat B."/>
            <person name="Kuo A."/>
            <person name="Liang C."/>
            <person name="Lipzen A."/>
            <person name="Lutzoni F."/>
            <person name="Magnuson J."/>
            <person name="Mondo S."/>
            <person name="Nolan M."/>
            <person name="Ohm R."/>
            <person name="Pangilinan J."/>
            <person name="Park H.-J."/>
            <person name="Ramirez L."/>
            <person name="Alfaro M."/>
            <person name="Sun H."/>
            <person name="Tritt A."/>
            <person name="Yoshinaga Y."/>
            <person name="Zwiers L.-H."/>
            <person name="Turgeon B."/>
            <person name="Goodwin S."/>
            <person name="Spatafora J."/>
            <person name="Crous P."/>
            <person name="Grigoriev I."/>
        </authorList>
    </citation>
    <scope>NUCLEOTIDE SEQUENCE</scope>
    <source>
        <strain evidence="2">CBS 675.92</strain>
    </source>
</reference>
<dbReference type="InterPro" id="IPR031349">
    <property type="entry name" value="Tfb6"/>
</dbReference>
<dbReference type="PANTHER" id="PTHR37781">
    <property type="entry name" value="TFIIH COMPLEX SUBUNIT"/>
    <property type="match status" value="1"/>
</dbReference>
<gene>
    <name evidence="2" type="ORF">CC80DRAFT_363471</name>
</gene>
<dbReference type="Pfam" id="PF17110">
    <property type="entry name" value="TFB6"/>
    <property type="match status" value="1"/>
</dbReference>
<feature type="compositionally biased region" description="Acidic residues" evidence="1">
    <location>
        <begin position="189"/>
        <end position="218"/>
    </location>
</feature>
<dbReference type="OrthoDB" id="5420410at2759"/>
<feature type="compositionally biased region" description="Basic and acidic residues" evidence="1">
    <location>
        <begin position="40"/>
        <end position="54"/>
    </location>
</feature>
<dbReference type="GO" id="GO:0005675">
    <property type="term" value="C:transcription factor TFIIH holo complex"/>
    <property type="evidence" value="ECO:0007669"/>
    <property type="project" value="TreeGrafter"/>
</dbReference>
<keyword evidence="3" id="KW-1185">Reference proteome</keyword>
<evidence type="ECO:0000256" key="1">
    <source>
        <dbReference type="SAM" id="MobiDB-lite"/>
    </source>
</evidence>
<name>A0A6A5TU71_9PLEO</name>
<sequence length="282" mass="30733">TPPASSIAPSTHPNPLPQPRKNPLRPGGPRESELITYLDRNLDNIRYKRARTEDPPPSQATSEEKDATREEEKGYTTFTTFAKDLENVVDIIWVSGSPNLQIPYLLTVCATFIETLPLFTAPRPALEPALALLEKVDWAFSSLLVGRDLETGEALSGFGDGRRVSSTERVRVRSTIERARAVVMRVFDEEGEGEGEEVEGVDSGDEGDVEDEDEDEDMEEIDGMMGAGRGSGVLMVGEEGGIGGEGEGDEEGSERRKMIGRVFERTLIELGDPIGDPIGIVT</sequence>
<feature type="non-terminal residue" evidence="2">
    <location>
        <position position="1"/>
    </location>
</feature>
<feature type="compositionally biased region" description="Basic and acidic residues" evidence="1">
    <location>
        <begin position="62"/>
        <end position="73"/>
    </location>
</feature>
<proteinExistence type="predicted"/>
<dbReference type="Proteomes" id="UP000800035">
    <property type="component" value="Unassembled WGS sequence"/>
</dbReference>
<organism evidence="2 3">
    <name type="scientific">Byssothecium circinans</name>
    <dbReference type="NCBI Taxonomy" id="147558"/>
    <lineage>
        <taxon>Eukaryota</taxon>
        <taxon>Fungi</taxon>
        <taxon>Dikarya</taxon>
        <taxon>Ascomycota</taxon>
        <taxon>Pezizomycotina</taxon>
        <taxon>Dothideomycetes</taxon>
        <taxon>Pleosporomycetidae</taxon>
        <taxon>Pleosporales</taxon>
        <taxon>Massarineae</taxon>
        <taxon>Massarinaceae</taxon>
        <taxon>Byssothecium</taxon>
    </lineage>
</organism>
<dbReference type="PANTHER" id="PTHR37781:SF1">
    <property type="entry name" value="ADR380WP"/>
    <property type="match status" value="1"/>
</dbReference>
<feature type="region of interest" description="Disordered" evidence="1">
    <location>
        <begin position="1"/>
        <end position="73"/>
    </location>
</feature>
<evidence type="ECO:0000313" key="2">
    <source>
        <dbReference type="EMBL" id="KAF1955299.1"/>
    </source>
</evidence>
<feature type="non-terminal residue" evidence="2">
    <location>
        <position position="282"/>
    </location>
</feature>
<protein>
    <submittedName>
        <fullName evidence="2">Uncharacterized protein</fullName>
    </submittedName>
</protein>